<dbReference type="InterPro" id="IPR027417">
    <property type="entry name" value="P-loop_NTPase"/>
</dbReference>
<dbReference type="GO" id="GO:0005694">
    <property type="term" value="C:chromosome"/>
    <property type="evidence" value="ECO:0007669"/>
    <property type="project" value="TreeGrafter"/>
</dbReference>
<dbReference type="InterPro" id="IPR003593">
    <property type="entry name" value="AAA+_ATPase"/>
</dbReference>
<comment type="similarity">
    <text evidence="1">Belongs to the AAA ATPase family. PCH2 subfamily.</text>
</comment>
<organism evidence="8 9">
    <name type="scientific">Jaminaea rosea</name>
    <dbReference type="NCBI Taxonomy" id="1569628"/>
    <lineage>
        <taxon>Eukaryota</taxon>
        <taxon>Fungi</taxon>
        <taxon>Dikarya</taxon>
        <taxon>Basidiomycota</taxon>
        <taxon>Ustilaginomycotina</taxon>
        <taxon>Exobasidiomycetes</taxon>
        <taxon>Microstromatales</taxon>
        <taxon>Microstromatales incertae sedis</taxon>
        <taxon>Jaminaea</taxon>
    </lineage>
</organism>
<evidence type="ECO:0000313" key="9">
    <source>
        <dbReference type="Proteomes" id="UP000245884"/>
    </source>
</evidence>
<dbReference type="GeneID" id="37029194"/>
<gene>
    <name evidence="8" type="ORF">BDZ90DRAFT_240138</name>
</gene>
<dbReference type="OrthoDB" id="10042665at2759"/>
<dbReference type="InterPro" id="IPR058249">
    <property type="entry name" value="Pch2_C"/>
</dbReference>
<dbReference type="AlphaFoldDB" id="A0A316URB1"/>
<keyword evidence="9" id="KW-1185">Reference proteome</keyword>
<feature type="region of interest" description="Disordered" evidence="6">
    <location>
        <begin position="1"/>
        <end position="37"/>
    </location>
</feature>
<dbReference type="Gene3D" id="3.40.50.300">
    <property type="entry name" value="P-loop containing nucleotide triphosphate hydrolases"/>
    <property type="match status" value="1"/>
</dbReference>
<name>A0A316URB1_9BASI</name>
<evidence type="ECO:0000256" key="3">
    <source>
        <dbReference type="ARBA" id="ARBA00022840"/>
    </source>
</evidence>
<keyword evidence="3 5" id="KW-0067">ATP-binding</keyword>
<feature type="compositionally biased region" description="Low complexity" evidence="6">
    <location>
        <begin position="17"/>
        <end position="34"/>
    </location>
</feature>
<dbReference type="InterPro" id="IPR003960">
    <property type="entry name" value="ATPase_AAA_CS"/>
</dbReference>
<dbReference type="EMBL" id="KZ819667">
    <property type="protein sequence ID" value="PWN27849.1"/>
    <property type="molecule type" value="Genomic_DNA"/>
</dbReference>
<dbReference type="Pfam" id="PF00004">
    <property type="entry name" value="AAA"/>
    <property type="match status" value="1"/>
</dbReference>
<evidence type="ECO:0000256" key="6">
    <source>
        <dbReference type="SAM" id="MobiDB-lite"/>
    </source>
</evidence>
<dbReference type="Pfam" id="PF23242">
    <property type="entry name" value="AAA_lid_TRIP13_C"/>
    <property type="match status" value="1"/>
</dbReference>
<dbReference type="SMART" id="SM00382">
    <property type="entry name" value="AAA"/>
    <property type="match status" value="1"/>
</dbReference>
<dbReference type="PRINTS" id="PR00300">
    <property type="entry name" value="CLPPROTEASEA"/>
</dbReference>
<dbReference type="RefSeq" id="XP_025362461.1">
    <property type="nucleotide sequence ID" value="XM_025507371.1"/>
</dbReference>
<dbReference type="PANTHER" id="PTHR45991">
    <property type="entry name" value="PACHYTENE CHECKPOINT PROTEIN 2"/>
    <property type="match status" value="1"/>
</dbReference>
<dbReference type="PANTHER" id="PTHR45991:SF1">
    <property type="entry name" value="PACHYTENE CHECKPOINT PROTEIN 2 HOMOLOG"/>
    <property type="match status" value="1"/>
</dbReference>
<dbReference type="PROSITE" id="PS00674">
    <property type="entry name" value="AAA"/>
    <property type="match status" value="1"/>
</dbReference>
<dbReference type="InterPro" id="IPR001270">
    <property type="entry name" value="ClpA/B"/>
</dbReference>
<keyword evidence="2 5" id="KW-0547">Nucleotide-binding</keyword>
<dbReference type="Proteomes" id="UP000245884">
    <property type="component" value="Unassembled WGS sequence"/>
</dbReference>
<evidence type="ECO:0000313" key="8">
    <source>
        <dbReference type="EMBL" id="PWN27849.1"/>
    </source>
</evidence>
<keyword evidence="8" id="KW-0378">Hydrolase</keyword>
<dbReference type="GO" id="GO:0005634">
    <property type="term" value="C:nucleus"/>
    <property type="evidence" value="ECO:0007669"/>
    <property type="project" value="TreeGrafter"/>
</dbReference>
<dbReference type="GO" id="GO:0051598">
    <property type="term" value="P:meiotic recombination checkpoint signaling"/>
    <property type="evidence" value="ECO:0007669"/>
    <property type="project" value="TreeGrafter"/>
</dbReference>
<dbReference type="InterPro" id="IPR044539">
    <property type="entry name" value="Pch2-like"/>
</dbReference>
<accession>A0A316URB1</accession>
<feature type="region of interest" description="Disordered" evidence="6">
    <location>
        <begin position="473"/>
        <end position="498"/>
    </location>
</feature>
<evidence type="ECO:0000259" key="7">
    <source>
        <dbReference type="SMART" id="SM00382"/>
    </source>
</evidence>
<protein>
    <submittedName>
        <fullName evidence="8">P-loop containing nucleoside triphosphate hydrolase protein</fullName>
    </submittedName>
</protein>
<dbReference type="GO" id="GO:0007131">
    <property type="term" value="P:reciprocal meiotic recombination"/>
    <property type="evidence" value="ECO:0007669"/>
    <property type="project" value="TreeGrafter"/>
</dbReference>
<evidence type="ECO:0000256" key="2">
    <source>
        <dbReference type="ARBA" id="ARBA00022741"/>
    </source>
</evidence>
<dbReference type="FunFam" id="3.40.50.300:FF:000680">
    <property type="entry name" value="pachytene checkpoint protein 2 homolog"/>
    <property type="match status" value="1"/>
</dbReference>
<dbReference type="Pfam" id="PF23563">
    <property type="entry name" value="TRIP13_N"/>
    <property type="match status" value="1"/>
</dbReference>
<evidence type="ECO:0000256" key="4">
    <source>
        <dbReference type="ARBA" id="ARBA00023254"/>
    </source>
</evidence>
<evidence type="ECO:0000256" key="5">
    <source>
        <dbReference type="RuleBase" id="RU003651"/>
    </source>
</evidence>
<dbReference type="STRING" id="1569628.A0A316URB1"/>
<reference evidence="8 9" key="1">
    <citation type="journal article" date="2018" name="Mol. Biol. Evol.">
        <title>Broad Genomic Sampling Reveals a Smut Pathogenic Ancestry of the Fungal Clade Ustilaginomycotina.</title>
        <authorList>
            <person name="Kijpornyongpan T."/>
            <person name="Mondo S.J."/>
            <person name="Barry K."/>
            <person name="Sandor L."/>
            <person name="Lee J."/>
            <person name="Lipzen A."/>
            <person name="Pangilinan J."/>
            <person name="LaButti K."/>
            <person name="Hainaut M."/>
            <person name="Henrissat B."/>
            <person name="Grigoriev I.V."/>
            <person name="Spatafora J.W."/>
            <person name="Aime M.C."/>
        </authorList>
    </citation>
    <scope>NUCLEOTIDE SEQUENCE [LARGE SCALE GENOMIC DNA]</scope>
    <source>
        <strain evidence="8 9">MCA 5214</strain>
    </source>
</reference>
<evidence type="ECO:0000256" key="1">
    <source>
        <dbReference type="ARBA" id="ARBA00007271"/>
    </source>
</evidence>
<sequence>MLQPSPALGSRTMPEDAAMSSANDPSSSSSSSSSARKDIVHVEVRLRPPHHHHSSYHSSDWQSHSVSQRVELFLRRNCVSVDCDARFEGKLWADCDPFLAERVESIRVAEAASGRLRVPIEECEFRVYEYETVNTVEELSAGDPEGQDEGQDLMAATVSELPSNSIDGTWETLIYGDDTKQRLLRYVQSTLLFSAMKVDFNVINWNRVVLLHGPPGTGKTSLCRALAHKLSIRMRHQFSHGKLVEINSHSLFSKWFSESGKLVQRLFALIDELVEDEKAFVVILIDEVESLTTARQAAASGTEPSDAVRVVNAVLTQLDRLKSRENVLIMTTSNISGSIDHAFIDRADIKQYIGLPPPAAIYWILRSCLDELMRAGVVAHEILYSWQTLDAGVGGGVDGQQLQQSDRDKRASWRLRALAESCQGLSARTLRKLPMLAYARYISASTSALPVGFDAFMDALQMSLADSLREAQHAAEGHAGTTAGSGPNGAGINGMMRS</sequence>
<feature type="domain" description="AAA+ ATPase" evidence="7">
    <location>
        <begin position="205"/>
        <end position="357"/>
    </location>
</feature>
<dbReference type="GO" id="GO:0016887">
    <property type="term" value="F:ATP hydrolysis activity"/>
    <property type="evidence" value="ECO:0007669"/>
    <property type="project" value="InterPro"/>
</dbReference>
<dbReference type="GO" id="GO:0005524">
    <property type="term" value="F:ATP binding"/>
    <property type="evidence" value="ECO:0007669"/>
    <property type="project" value="UniProtKB-KW"/>
</dbReference>
<dbReference type="InterPro" id="IPR003959">
    <property type="entry name" value="ATPase_AAA_core"/>
</dbReference>
<keyword evidence="4" id="KW-0469">Meiosis</keyword>
<dbReference type="SUPFAM" id="SSF52540">
    <property type="entry name" value="P-loop containing nucleoside triphosphate hydrolases"/>
    <property type="match status" value="1"/>
</dbReference>
<proteinExistence type="inferred from homology"/>